<dbReference type="STRING" id="745820.SAMN04488053_102257"/>
<keyword evidence="1" id="KW-0804">Transcription</keyword>
<evidence type="ECO:0000313" key="2">
    <source>
        <dbReference type="EMBL" id="SDN62264.1"/>
    </source>
</evidence>
<evidence type="ECO:0000313" key="3">
    <source>
        <dbReference type="Proteomes" id="UP000198778"/>
    </source>
</evidence>
<dbReference type="AlphaFoldDB" id="A0A1H0CWK0"/>
<dbReference type="OrthoDB" id="9799580at2"/>
<dbReference type="RefSeq" id="WP_090841557.1">
    <property type="nucleotide sequence ID" value="NZ_FNIL01000002.1"/>
</dbReference>
<dbReference type="GO" id="GO:0006071">
    <property type="term" value="P:glycerol metabolic process"/>
    <property type="evidence" value="ECO:0007669"/>
    <property type="project" value="UniProtKB-UniRule"/>
</dbReference>
<sequence>MELAYQGIIPSVTSAAECMEAMSQGAELIVLSHSSVEELMKVHKICRRSPKLRLLVHMDVVKGLSQTAEAVGFLAAYMKPFGIISSHPVVIRAAKAEGLFAVQRCFIFDEQSAEVSLKLIEKGSPDYVQVMPGIVPKTIQYMKAHCDYPLMAGGLIRTEAEAAEACRAGAEAVTSSARHLWEQREIPAVHHSFPL</sequence>
<dbReference type="PANTHER" id="PTHR35787">
    <property type="entry name" value="GLYCEROL UPTAKE OPERON ANTITERMINATOR REGULATORY PROTEIN"/>
    <property type="match status" value="1"/>
</dbReference>
<dbReference type="PANTHER" id="PTHR35787:SF1">
    <property type="entry name" value="GLYCEROL UPTAKE OPERON ANTITERMINATOR REGULATORY PROTEIN"/>
    <property type="match status" value="1"/>
</dbReference>
<dbReference type="PIRSF" id="PIRSF016897">
    <property type="entry name" value="GlpP"/>
    <property type="match status" value="1"/>
</dbReference>
<dbReference type="GO" id="GO:0001072">
    <property type="term" value="F:transcription antitermination factor activity, RNA binding"/>
    <property type="evidence" value="ECO:0007669"/>
    <property type="project" value="TreeGrafter"/>
</dbReference>
<keyword evidence="1" id="KW-0694">RNA-binding</keyword>
<dbReference type="SUPFAM" id="SSF110391">
    <property type="entry name" value="GlpP-like"/>
    <property type="match status" value="1"/>
</dbReference>
<protein>
    <recommendedName>
        <fullName evidence="1">Glycerol uptake operon antiterminator regulatory protein</fullName>
    </recommendedName>
</protein>
<keyword evidence="3" id="KW-1185">Reference proteome</keyword>
<comment type="function">
    <text evidence="1">Regulates expression of the glpD operon. In the presence of glycerol 3-phosphate (G3P) causes antitermination of transcription of glpD at the inverted repeat of the leader region to enhance its transcription. Binds and stabilizes glpD leader mRNA.</text>
</comment>
<accession>A0A1H0CWK0</accession>
<keyword evidence="1" id="KW-0319">Glycerol metabolism</keyword>
<dbReference type="Proteomes" id="UP000198778">
    <property type="component" value="Unassembled WGS sequence"/>
</dbReference>
<organism evidence="2 3">
    <name type="scientific">Alkalicoccus daliensis</name>
    <dbReference type="NCBI Taxonomy" id="745820"/>
    <lineage>
        <taxon>Bacteria</taxon>
        <taxon>Bacillati</taxon>
        <taxon>Bacillota</taxon>
        <taxon>Bacilli</taxon>
        <taxon>Bacillales</taxon>
        <taxon>Bacillaceae</taxon>
        <taxon>Alkalicoccus</taxon>
    </lineage>
</organism>
<dbReference type="InterPro" id="IPR006699">
    <property type="entry name" value="GlpP"/>
</dbReference>
<dbReference type="Gene3D" id="3.20.20.70">
    <property type="entry name" value="Aldolase class I"/>
    <property type="match status" value="1"/>
</dbReference>
<dbReference type="InterPro" id="IPR013785">
    <property type="entry name" value="Aldolase_TIM"/>
</dbReference>
<dbReference type="GO" id="GO:0003723">
    <property type="term" value="F:RNA binding"/>
    <property type="evidence" value="ECO:0007669"/>
    <property type="project" value="UniProtKB-KW"/>
</dbReference>
<proteinExistence type="predicted"/>
<dbReference type="EMBL" id="FNIL01000002">
    <property type="protein sequence ID" value="SDN62264.1"/>
    <property type="molecule type" value="Genomic_DNA"/>
</dbReference>
<dbReference type="Pfam" id="PF04309">
    <property type="entry name" value="G3P_antiterm"/>
    <property type="match status" value="1"/>
</dbReference>
<evidence type="ECO:0000256" key="1">
    <source>
        <dbReference type="PIRNR" id="PIRNR016897"/>
    </source>
</evidence>
<name>A0A1H0CWK0_9BACI</name>
<reference evidence="3" key="1">
    <citation type="submission" date="2016-10" db="EMBL/GenBank/DDBJ databases">
        <authorList>
            <person name="Varghese N."/>
            <person name="Submissions S."/>
        </authorList>
    </citation>
    <scope>NUCLEOTIDE SEQUENCE [LARGE SCALE GENOMIC DNA]</scope>
    <source>
        <strain evidence="3">CGMCC 1.10369</strain>
    </source>
</reference>
<gene>
    <name evidence="2" type="ORF">SAMN04488053_102257</name>
</gene>
<keyword evidence="1" id="KW-0805">Transcription regulation</keyword>
<dbReference type="GO" id="GO:0045893">
    <property type="term" value="P:positive regulation of DNA-templated transcription"/>
    <property type="evidence" value="ECO:0007669"/>
    <property type="project" value="TreeGrafter"/>
</dbReference>